<keyword evidence="2" id="KW-1185">Reference proteome</keyword>
<evidence type="ECO:0000313" key="1">
    <source>
        <dbReference type="EMBL" id="TCS37124.1"/>
    </source>
</evidence>
<dbReference type="Pfam" id="PF04214">
    <property type="entry name" value="DUF411"/>
    <property type="match status" value="1"/>
</dbReference>
<gene>
    <name evidence="1" type="ORF">BCF53_12142</name>
</gene>
<dbReference type="EMBL" id="SLZR01000021">
    <property type="protein sequence ID" value="TCS37124.1"/>
    <property type="molecule type" value="Genomic_DNA"/>
</dbReference>
<name>A0A4R3HWG7_9GAMM</name>
<dbReference type="InterPro" id="IPR036249">
    <property type="entry name" value="Thioredoxin-like_sf"/>
</dbReference>
<dbReference type="Proteomes" id="UP000295793">
    <property type="component" value="Unassembled WGS sequence"/>
</dbReference>
<sequence length="144" mass="15862">MNSFRLMLVAGIQIFVFAMAESITVYKSPTCGCCSQWVSIMEEAGHEVTVHHSDSLQSIKDDLGLPPQLASCHSAVINGYVFEGHIPEADILSFLENPPQGARGLAVPGMPARSPGMARPGQSYKDFNVIAFHEDNRFTLYRKY</sequence>
<dbReference type="InterPro" id="IPR007332">
    <property type="entry name" value="DUF411"/>
</dbReference>
<dbReference type="RefSeq" id="WP_132703569.1">
    <property type="nucleotide sequence ID" value="NZ_SLZR01000021.1"/>
</dbReference>
<reference evidence="1 2" key="1">
    <citation type="submission" date="2019-03" db="EMBL/GenBank/DDBJ databases">
        <title>Genomic Encyclopedia of Archaeal and Bacterial Type Strains, Phase II (KMG-II): from individual species to whole genera.</title>
        <authorList>
            <person name="Goeker M."/>
        </authorList>
    </citation>
    <scope>NUCLEOTIDE SEQUENCE [LARGE SCALE GENOMIC DNA]</scope>
    <source>
        <strain evidence="1 2">DSM 15388</strain>
    </source>
</reference>
<dbReference type="SUPFAM" id="SSF52833">
    <property type="entry name" value="Thioredoxin-like"/>
    <property type="match status" value="1"/>
</dbReference>
<evidence type="ECO:0008006" key="3">
    <source>
        <dbReference type="Google" id="ProtNLM"/>
    </source>
</evidence>
<proteinExistence type="predicted"/>
<protein>
    <recommendedName>
        <fullName evidence="3">CopG family transcriptional regulator</fullName>
    </recommendedName>
</protein>
<comment type="caution">
    <text evidence="1">The sequence shown here is derived from an EMBL/GenBank/DDBJ whole genome shotgun (WGS) entry which is preliminary data.</text>
</comment>
<dbReference type="OrthoDB" id="14727at2"/>
<evidence type="ECO:0000313" key="2">
    <source>
        <dbReference type="Proteomes" id="UP000295793"/>
    </source>
</evidence>
<organism evidence="1 2">
    <name type="scientific">Reinekea marinisedimentorum</name>
    <dbReference type="NCBI Taxonomy" id="230495"/>
    <lineage>
        <taxon>Bacteria</taxon>
        <taxon>Pseudomonadati</taxon>
        <taxon>Pseudomonadota</taxon>
        <taxon>Gammaproteobacteria</taxon>
        <taxon>Oceanospirillales</taxon>
        <taxon>Saccharospirillaceae</taxon>
        <taxon>Reinekea</taxon>
    </lineage>
</organism>
<accession>A0A4R3HWG7</accession>
<dbReference type="AlphaFoldDB" id="A0A4R3HWG7"/>